<dbReference type="Gene3D" id="3.30.1140.40">
    <property type="entry name" value="Tctex-1"/>
    <property type="match status" value="1"/>
</dbReference>
<comment type="caution">
    <text evidence="1">The sequence shown here is derived from an EMBL/GenBank/DDBJ whole genome shotgun (WGS) entry which is preliminary data.</text>
</comment>
<dbReference type="InterPro" id="IPR005334">
    <property type="entry name" value="Tctex-1-like"/>
</dbReference>
<evidence type="ECO:0000313" key="2">
    <source>
        <dbReference type="Proteomes" id="UP001470230"/>
    </source>
</evidence>
<sequence length="113" mass="12918">MEGGDENAEQSFNKGQVEEIMQTSAKQILKNKEFQADKVQEWLSSIFEDILRRLSQLGPRFKYCATGVITQNCGAGLHIANCNRLEKNVDNFACYKYQENSILCLLVVYGYRI</sequence>
<dbReference type="Pfam" id="PF03645">
    <property type="entry name" value="Tctex-1"/>
    <property type="match status" value="1"/>
</dbReference>
<accession>A0ABR2JWU9</accession>
<dbReference type="Proteomes" id="UP001470230">
    <property type="component" value="Unassembled WGS sequence"/>
</dbReference>
<protein>
    <submittedName>
        <fullName evidence="1">Dynein light chain Tctex-type</fullName>
    </submittedName>
</protein>
<dbReference type="PANTHER" id="PTHR21255:SF4">
    <property type="entry name" value="DYNEIN LIGHT CHAIN TCTEX-TYPE"/>
    <property type="match status" value="1"/>
</dbReference>
<proteinExistence type="predicted"/>
<dbReference type="InterPro" id="IPR038586">
    <property type="entry name" value="Tctex-1-like_sf"/>
</dbReference>
<gene>
    <name evidence="1" type="ORF">M9Y10_045949</name>
</gene>
<organism evidence="1 2">
    <name type="scientific">Tritrichomonas musculus</name>
    <dbReference type="NCBI Taxonomy" id="1915356"/>
    <lineage>
        <taxon>Eukaryota</taxon>
        <taxon>Metamonada</taxon>
        <taxon>Parabasalia</taxon>
        <taxon>Tritrichomonadida</taxon>
        <taxon>Tritrichomonadidae</taxon>
        <taxon>Tritrichomonas</taxon>
    </lineage>
</organism>
<keyword evidence="2" id="KW-1185">Reference proteome</keyword>
<name>A0ABR2JWU9_9EUKA</name>
<dbReference type="CDD" id="cd21455">
    <property type="entry name" value="DLC-like_DYNLT1_DYNLT3"/>
    <property type="match status" value="1"/>
</dbReference>
<evidence type="ECO:0000313" key="1">
    <source>
        <dbReference type="EMBL" id="KAK8883298.1"/>
    </source>
</evidence>
<reference evidence="1 2" key="1">
    <citation type="submission" date="2024-04" db="EMBL/GenBank/DDBJ databases">
        <title>Tritrichomonas musculus Genome.</title>
        <authorList>
            <person name="Alves-Ferreira E."/>
            <person name="Grigg M."/>
            <person name="Lorenzi H."/>
            <person name="Galac M."/>
        </authorList>
    </citation>
    <scope>NUCLEOTIDE SEQUENCE [LARGE SCALE GENOMIC DNA]</scope>
    <source>
        <strain evidence="1 2">EAF2021</strain>
    </source>
</reference>
<dbReference type="EMBL" id="JAPFFF010000009">
    <property type="protein sequence ID" value="KAK8883298.1"/>
    <property type="molecule type" value="Genomic_DNA"/>
</dbReference>
<dbReference type="PANTHER" id="PTHR21255">
    <property type="entry name" value="T-COMPLEX-ASSOCIATED-TESTIS-EXPRESSED 1/ DYNEIN LIGHT CHAIN"/>
    <property type="match status" value="1"/>
</dbReference>